<evidence type="ECO:0000313" key="2">
    <source>
        <dbReference type="Proteomes" id="UP000023464"/>
    </source>
</evidence>
<dbReference type="Gene3D" id="2.30.110.10">
    <property type="entry name" value="Electron Transport, Fmn-binding Protein, Chain A"/>
    <property type="match status" value="1"/>
</dbReference>
<dbReference type="EMBL" id="JFGV01000009">
    <property type="protein sequence ID" value="EYU16528.1"/>
    <property type="molecule type" value="Genomic_DNA"/>
</dbReference>
<proteinExistence type="predicted"/>
<dbReference type="RefSeq" id="WP_036776238.1">
    <property type="nucleotide sequence ID" value="NZ_CAWLTM010000106.1"/>
</dbReference>
<dbReference type="Proteomes" id="UP000023464">
    <property type="component" value="Unassembled WGS sequence"/>
</dbReference>
<organism evidence="1 2">
    <name type="scientific">Photorhabdus aegyptia</name>
    <dbReference type="NCBI Taxonomy" id="2805098"/>
    <lineage>
        <taxon>Bacteria</taxon>
        <taxon>Pseudomonadati</taxon>
        <taxon>Pseudomonadota</taxon>
        <taxon>Gammaproteobacteria</taxon>
        <taxon>Enterobacterales</taxon>
        <taxon>Morganellaceae</taxon>
        <taxon>Photorhabdus</taxon>
    </lineage>
</organism>
<comment type="caution">
    <text evidence="1">The sequence shown here is derived from an EMBL/GenBank/DDBJ whole genome shotgun (WGS) entry which is preliminary data.</text>
</comment>
<dbReference type="InterPro" id="IPR012349">
    <property type="entry name" value="Split_barrel_FMN-bd"/>
</dbReference>
<gene>
    <name evidence="1" type="ORF">BA1DRAFT_00812</name>
</gene>
<reference evidence="1 2" key="1">
    <citation type="submission" date="2014-03" db="EMBL/GenBank/DDBJ databases">
        <title>Draft Genome of Photorhabdus luminescens BA1, an Egyptian Isolate.</title>
        <authorList>
            <person name="Ghazal S."/>
            <person name="Hurst S.G.IV."/>
            <person name="Morris K."/>
            <person name="Thomas K."/>
            <person name="Tisa L.S."/>
        </authorList>
    </citation>
    <scope>NUCLEOTIDE SEQUENCE [LARGE SCALE GENOMIC DNA]</scope>
    <source>
        <strain evidence="1 2">BA1</strain>
    </source>
</reference>
<dbReference type="AlphaFoldDB" id="A0A022PNS0"/>
<evidence type="ECO:0000313" key="1">
    <source>
        <dbReference type="EMBL" id="EYU16528.1"/>
    </source>
</evidence>
<sequence>MSHFSEFNLDLYRILDKEIEDIIDKFNLAQPEQSLTATLMILDQSTLSFPKMCKVELIGIRNGLVLNLLSPSDHQLEDTESFATSLFISNGKVDVLIHGEIQMVSCLEADAIFSMIPREQQLRCTALACYPDNTESYIQQITQQYAHQSIPRPINTNFYRIIPLNWQLIEVNPDAQICISSHNQIKHQQIVSKQQRSAIVKIHV</sequence>
<protein>
    <submittedName>
        <fullName evidence="1">Uncharacterized protein</fullName>
    </submittedName>
</protein>
<name>A0A022PNS0_9GAMM</name>
<accession>A0A022PNS0</accession>
<keyword evidence="2" id="KW-1185">Reference proteome</keyword>
<dbReference type="PATRIC" id="fig|1393736.3.peg.824"/>